<reference evidence="1" key="1">
    <citation type="submission" date="2023-07" db="EMBL/GenBank/DDBJ databases">
        <title>Sorghum-associated microbial communities from plants grown in Nebraska, USA.</title>
        <authorList>
            <person name="Schachtman D."/>
        </authorList>
    </citation>
    <scope>NUCLEOTIDE SEQUENCE</scope>
    <source>
        <strain evidence="1">2697</strain>
    </source>
</reference>
<accession>A0ACC6KXE6</accession>
<evidence type="ECO:0000313" key="2">
    <source>
        <dbReference type="Proteomes" id="UP001246858"/>
    </source>
</evidence>
<organism evidence="1 2">
    <name type="scientific">Pedobacter africanus</name>
    <dbReference type="NCBI Taxonomy" id="151894"/>
    <lineage>
        <taxon>Bacteria</taxon>
        <taxon>Pseudomonadati</taxon>
        <taxon>Bacteroidota</taxon>
        <taxon>Sphingobacteriia</taxon>
        <taxon>Sphingobacteriales</taxon>
        <taxon>Sphingobacteriaceae</taxon>
        <taxon>Pedobacter</taxon>
    </lineage>
</organism>
<gene>
    <name evidence="1" type="ORF">J2X78_002353</name>
</gene>
<protein>
    <submittedName>
        <fullName evidence="1">Uncharacterized protein</fullName>
    </submittedName>
</protein>
<proteinExistence type="predicted"/>
<sequence>MQTLIVQPKDPKELDAVKAALKALDVSFKMKEVEPYDPEFVAKIERSRQEVKGGKFSRVKEEALQTFLGLK</sequence>
<name>A0ACC6KXE6_9SPHI</name>
<evidence type="ECO:0000313" key="1">
    <source>
        <dbReference type="EMBL" id="MDR6783788.1"/>
    </source>
</evidence>
<dbReference type="EMBL" id="JAVDTF010000002">
    <property type="protein sequence ID" value="MDR6783788.1"/>
    <property type="molecule type" value="Genomic_DNA"/>
</dbReference>
<comment type="caution">
    <text evidence="1">The sequence shown here is derived from an EMBL/GenBank/DDBJ whole genome shotgun (WGS) entry which is preliminary data.</text>
</comment>
<keyword evidence="2" id="KW-1185">Reference proteome</keyword>
<dbReference type="Proteomes" id="UP001246858">
    <property type="component" value="Unassembled WGS sequence"/>
</dbReference>